<organism evidence="2 3">
    <name type="scientific">Ilyodon furcidens</name>
    <name type="common">goldbreast splitfin</name>
    <dbReference type="NCBI Taxonomy" id="33524"/>
    <lineage>
        <taxon>Eukaryota</taxon>
        <taxon>Metazoa</taxon>
        <taxon>Chordata</taxon>
        <taxon>Craniata</taxon>
        <taxon>Vertebrata</taxon>
        <taxon>Euteleostomi</taxon>
        <taxon>Actinopterygii</taxon>
        <taxon>Neopterygii</taxon>
        <taxon>Teleostei</taxon>
        <taxon>Neoteleostei</taxon>
        <taxon>Acanthomorphata</taxon>
        <taxon>Ovalentaria</taxon>
        <taxon>Atherinomorphae</taxon>
        <taxon>Cyprinodontiformes</taxon>
        <taxon>Goodeidae</taxon>
        <taxon>Ilyodon</taxon>
    </lineage>
</organism>
<name>A0ABV0SQ08_9TELE</name>
<proteinExistence type="predicted"/>
<dbReference type="Proteomes" id="UP001482620">
    <property type="component" value="Unassembled WGS sequence"/>
</dbReference>
<feature type="region of interest" description="Disordered" evidence="1">
    <location>
        <begin position="44"/>
        <end position="79"/>
    </location>
</feature>
<evidence type="ECO:0000313" key="2">
    <source>
        <dbReference type="EMBL" id="MEQ2221803.1"/>
    </source>
</evidence>
<evidence type="ECO:0000313" key="3">
    <source>
        <dbReference type="Proteomes" id="UP001482620"/>
    </source>
</evidence>
<comment type="caution">
    <text evidence="2">The sequence shown here is derived from an EMBL/GenBank/DDBJ whole genome shotgun (WGS) entry which is preliminary data.</text>
</comment>
<protein>
    <submittedName>
        <fullName evidence="2">Uncharacterized protein</fullName>
    </submittedName>
</protein>
<accession>A0ABV0SQ08</accession>
<dbReference type="EMBL" id="JAHRIQ010001940">
    <property type="protein sequence ID" value="MEQ2221803.1"/>
    <property type="molecule type" value="Genomic_DNA"/>
</dbReference>
<keyword evidence="3" id="KW-1185">Reference proteome</keyword>
<gene>
    <name evidence="2" type="ORF">ILYODFUR_019395</name>
</gene>
<sequence length="99" mass="11392">MDPFTNLDQFTCYFRHLRLFNDYVSQKSIRALRQTIQHVLHLPAPQPAGDASMTRVSEAAAAEQHHRQQQHRISEQDPPTLHAASWADWKAAEVCATWL</sequence>
<evidence type="ECO:0000256" key="1">
    <source>
        <dbReference type="SAM" id="MobiDB-lite"/>
    </source>
</evidence>
<reference evidence="2 3" key="1">
    <citation type="submission" date="2021-06" db="EMBL/GenBank/DDBJ databases">
        <authorList>
            <person name="Palmer J.M."/>
        </authorList>
    </citation>
    <scope>NUCLEOTIDE SEQUENCE [LARGE SCALE GENOMIC DNA]</scope>
    <source>
        <strain evidence="3">if_2019</strain>
        <tissue evidence="2">Muscle</tissue>
    </source>
</reference>